<dbReference type="InterPro" id="IPR023398">
    <property type="entry name" value="TIF_eIF4e-like"/>
</dbReference>
<dbReference type="CDD" id="cd21502">
    <property type="entry name" value="vWA_BABAM1"/>
    <property type="match status" value="1"/>
</dbReference>
<protein>
    <recommendedName>
        <fullName evidence="6">eIF-4F 25 kDa subunit</fullName>
    </recommendedName>
</protein>
<evidence type="ECO:0000256" key="4">
    <source>
        <dbReference type="ARBA" id="ARBA00023204"/>
    </source>
</evidence>
<evidence type="ECO:0000256" key="3">
    <source>
        <dbReference type="ARBA" id="ARBA00022763"/>
    </source>
</evidence>
<dbReference type="InterPro" id="IPR019770">
    <property type="entry name" value="TIF_eIF_4E_CS"/>
</dbReference>
<proteinExistence type="predicted"/>
<dbReference type="PANTHER" id="PTHR15660:SF1">
    <property type="entry name" value="BRISC AND BRCA1-A COMPLEX MEMBER 1"/>
    <property type="match status" value="1"/>
</dbReference>
<keyword evidence="9" id="KW-1185">Reference proteome</keyword>
<dbReference type="PANTHER" id="PTHR15660">
    <property type="entry name" value="BRISC AND BRCA1-A COMPLEX MEMBER 1"/>
    <property type="match status" value="1"/>
</dbReference>
<dbReference type="AlphaFoldDB" id="A0A8J6H9C2"/>
<accession>A0A8J6H9C2</accession>
<dbReference type="GO" id="GO:0005737">
    <property type="term" value="C:cytoplasm"/>
    <property type="evidence" value="ECO:0007669"/>
    <property type="project" value="InterPro"/>
</dbReference>
<dbReference type="Gene3D" id="3.30.760.10">
    <property type="entry name" value="RNA Cap, Translation Initiation Factor Eif4e"/>
    <property type="match status" value="1"/>
</dbReference>
<dbReference type="PROSITE" id="PS00813">
    <property type="entry name" value="IF4E"/>
    <property type="match status" value="1"/>
</dbReference>
<keyword evidence="5" id="KW-0539">Nucleus</keyword>
<reference evidence="8" key="1">
    <citation type="journal article" date="2020" name="J Insects Food Feed">
        <title>The yellow mealworm (Tenebrio molitor) genome: a resource for the emerging insects as food and feed industry.</title>
        <authorList>
            <person name="Eriksson T."/>
            <person name="Andere A."/>
            <person name="Kelstrup H."/>
            <person name="Emery V."/>
            <person name="Picard C."/>
        </authorList>
    </citation>
    <scope>NUCLEOTIDE SEQUENCE</scope>
    <source>
        <strain evidence="8">Stoneville</strain>
        <tissue evidence="8">Whole head</tissue>
    </source>
</reference>
<evidence type="ECO:0000313" key="8">
    <source>
        <dbReference type="EMBL" id="KAH0810146.1"/>
    </source>
</evidence>
<comment type="caution">
    <text evidence="8">The sequence shown here is derived from an EMBL/GenBank/DDBJ whole genome shotgun (WGS) entry which is preliminary data.</text>
</comment>
<feature type="region of interest" description="Disordered" evidence="7">
    <location>
        <begin position="1"/>
        <end position="24"/>
    </location>
</feature>
<evidence type="ECO:0000256" key="7">
    <source>
        <dbReference type="SAM" id="MobiDB-lite"/>
    </source>
</evidence>
<organism evidence="8 9">
    <name type="scientific">Tenebrio molitor</name>
    <name type="common">Yellow mealworm beetle</name>
    <dbReference type="NCBI Taxonomy" id="7067"/>
    <lineage>
        <taxon>Eukaryota</taxon>
        <taxon>Metazoa</taxon>
        <taxon>Ecdysozoa</taxon>
        <taxon>Arthropoda</taxon>
        <taxon>Hexapoda</taxon>
        <taxon>Insecta</taxon>
        <taxon>Pterygota</taxon>
        <taxon>Neoptera</taxon>
        <taxon>Endopterygota</taxon>
        <taxon>Coleoptera</taxon>
        <taxon>Polyphaga</taxon>
        <taxon>Cucujiformia</taxon>
        <taxon>Tenebrionidae</taxon>
        <taxon>Tenebrio</taxon>
    </lineage>
</organism>
<dbReference type="FunFam" id="3.30.760.10:FF:000014">
    <property type="entry name" value="Eukaryotic translation initiation factor 4E-4"/>
    <property type="match status" value="1"/>
</dbReference>
<dbReference type="GO" id="GO:0045739">
    <property type="term" value="P:positive regulation of DNA repair"/>
    <property type="evidence" value="ECO:0007669"/>
    <property type="project" value="InterPro"/>
</dbReference>
<dbReference type="GO" id="GO:0070552">
    <property type="term" value="C:BRISC complex"/>
    <property type="evidence" value="ECO:0007669"/>
    <property type="project" value="InterPro"/>
</dbReference>
<feature type="compositionally biased region" description="Basic and acidic residues" evidence="7">
    <location>
        <begin position="1"/>
        <end position="14"/>
    </location>
</feature>
<reference evidence="8" key="2">
    <citation type="submission" date="2021-08" db="EMBL/GenBank/DDBJ databases">
        <authorList>
            <person name="Eriksson T."/>
        </authorList>
    </citation>
    <scope>NUCLEOTIDE SEQUENCE</scope>
    <source>
        <strain evidence="8">Stoneville</strain>
        <tissue evidence="8">Whole head</tissue>
    </source>
</reference>
<evidence type="ECO:0000256" key="6">
    <source>
        <dbReference type="ARBA" id="ARBA00032656"/>
    </source>
</evidence>
<dbReference type="EMBL" id="JABDTM020027695">
    <property type="protein sequence ID" value="KAH0810146.1"/>
    <property type="molecule type" value="Genomic_DNA"/>
</dbReference>
<dbReference type="GO" id="GO:0003743">
    <property type="term" value="F:translation initiation factor activity"/>
    <property type="evidence" value="ECO:0007669"/>
    <property type="project" value="InterPro"/>
</dbReference>
<dbReference type="Pfam" id="PF01652">
    <property type="entry name" value="IF4E"/>
    <property type="match status" value="1"/>
</dbReference>
<keyword evidence="3" id="KW-0227">DNA damage</keyword>
<evidence type="ECO:0000256" key="2">
    <source>
        <dbReference type="ARBA" id="ARBA00022490"/>
    </source>
</evidence>
<gene>
    <name evidence="8" type="ORF">GEV33_012649</name>
</gene>
<evidence type="ECO:0000313" key="9">
    <source>
        <dbReference type="Proteomes" id="UP000719412"/>
    </source>
</evidence>
<sequence>MSNKYEPLKHHTENSDSGSGDDEVGPYITDLGSIEYPPGEHKLQHPYCLWFSKRPSHVQGSQGYSQALRLVGQVGTVEQWWALYSHIVRLQDIPAHRDLHLFKKGIKPMWEDAANKKGGKWVIRLRKEQAGRAWENLCMAMLGEQFMAGNEICGVVVSTRYQEYLLSIWNRTASDQATTARIRDALKRLLNIPASATMEYKTHNDCLKERIIPIEIEGEGDNLVEDEKQKKISTTCLPEPAFSDPPKEVIVPEEALKRTLPMYNVKEKIIIIVDTAEDENFTPFRLNTQQKKPLDMLKHAVEMFLNSKQLINKKHEYALAVLNENNVMWQVNFTNNINEVINALQNVNACETEDIFDLSSLFDVILQNVKVPEACRVEGALLPPPYVVRTILLYGRSYTLPKLDASEKVRELLDSPYFTLDVLMTHEPVDDDNNCNKIFNVLQNLDQKGFAYFFSVARDTKTLHDSVGKLLGHPLQRPIQQLADYSIAVP</sequence>
<evidence type="ECO:0000256" key="1">
    <source>
        <dbReference type="ARBA" id="ARBA00004123"/>
    </source>
</evidence>
<dbReference type="GO" id="GO:0016604">
    <property type="term" value="C:nuclear body"/>
    <property type="evidence" value="ECO:0007669"/>
    <property type="project" value="TreeGrafter"/>
</dbReference>
<name>A0A8J6H9C2_TENMO</name>
<keyword evidence="2" id="KW-0963">Cytoplasm</keyword>
<dbReference type="InterPro" id="IPR001040">
    <property type="entry name" value="TIF_eIF_4E"/>
</dbReference>
<dbReference type="Proteomes" id="UP000719412">
    <property type="component" value="Unassembled WGS sequence"/>
</dbReference>
<dbReference type="InterPro" id="IPR026126">
    <property type="entry name" value="BABAM1"/>
</dbReference>
<keyword evidence="4" id="KW-0234">DNA repair</keyword>
<evidence type="ECO:0000256" key="5">
    <source>
        <dbReference type="ARBA" id="ARBA00023242"/>
    </source>
</evidence>
<dbReference type="GO" id="GO:0006302">
    <property type="term" value="P:double-strand break repair"/>
    <property type="evidence" value="ECO:0007669"/>
    <property type="project" value="TreeGrafter"/>
</dbReference>
<dbReference type="GO" id="GO:0070531">
    <property type="term" value="C:BRCA1-A complex"/>
    <property type="evidence" value="ECO:0007669"/>
    <property type="project" value="InterPro"/>
</dbReference>
<dbReference type="GO" id="GO:0007095">
    <property type="term" value="P:mitotic G2 DNA damage checkpoint signaling"/>
    <property type="evidence" value="ECO:0007669"/>
    <property type="project" value="TreeGrafter"/>
</dbReference>
<dbReference type="SUPFAM" id="SSF55418">
    <property type="entry name" value="eIF4e-like"/>
    <property type="match status" value="1"/>
</dbReference>
<comment type="subcellular location">
    <subcellularLocation>
        <location evidence="1">Nucleus</location>
    </subcellularLocation>
</comment>
<dbReference type="GO" id="GO:0000340">
    <property type="term" value="F:RNA 7-methylguanosine cap binding"/>
    <property type="evidence" value="ECO:0007669"/>
    <property type="project" value="UniProtKB-ARBA"/>
</dbReference>